<name>K2GZT5_9BACT</name>
<dbReference type="AlphaFoldDB" id="K2GZT5"/>
<gene>
    <name evidence="1" type="ORF">ACD_2C00244G0003</name>
</gene>
<sequence length="144" mass="17554">MWYANLLPIGNQPKTEAELLNYFQEILRLLEAEHGIKFSHDVRKHHVNFFRLCLRYCWNPHSISSYIASHGYDLVYNVWTFRLDEIVRSEKQRVVKWDLVLGAYLNEKQEIIRFIFWKKEILMTKIMDRIKKRIREIDKVPCKQ</sequence>
<organism evidence="1">
    <name type="scientific">uncultured bacterium</name>
    <name type="common">gcode 4</name>
    <dbReference type="NCBI Taxonomy" id="1234023"/>
    <lineage>
        <taxon>Bacteria</taxon>
        <taxon>environmental samples</taxon>
    </lineage>
</organism>
<protein>
    <submittedName>
        <fullName evidence="1">Uncharacterized protein</fullName>
    </submittedName>
</protein>
<evidence type="ECO:0000313" key="1">
    <source>
        <dbReference type="EMBL" id="EKE29040.1"/>
    </source>
</evidence>
<comment type="caution">
    <text evidence="1">The sequence shown here is derived from an EMBL/GenBank/DDBJ whole genome shotgun (WGS) entry which is preliminary data.</text>
</comment>
<dbReference type="EMBL" id="AMFJ01000244">
    <property type="protein sequence ID" value="EKE29040.1"/>
    <property type="molecule type" value="Genomic_DNA"/>
</dbReference>
<accession>K2GZT5</accession>
<proteinExistence type="predicted"/>
<reference evidence="1" key="1">
    <citation type="journal article" date="2012" name="Science">
        <title>Fermentation, hydrogen, and sulfur metabolism in multiple uncultivated bacterial phyla.</title>
        <authorList>
            <person name="Wrighton K.C."/>
            <person name="Thomas B.C."/>
            <person name="Sharon I."/>
            <person name="Miller C.S."/>
            <person name="Castelle C.J."/>
            <person name="VerBerkmoes N.C."/>
            <person name="Wilkins M.J."/>
            <person name="Hettich R.L."/>
            <person name="Lipton M.S."/>
            <person name="Williams K.H."/>
            <person name="Long P.E."/>
            <person name="Banfield J.F."/>
        </authorList>
    </citation>
    <scope>NUCLEOTIDE SEQUENCE [LARGE SCALE GENOMIC DNA]</scope>
</reference>